<gene>
    <name evidence="1" type="ORF">PREVCOP_04719</name>
</gene>
<dbReference type="AlphaFoldDB" id="D1PBY9"/>
<evidence type="ECO:0000313" key="1">
    <source>
        <dbReference type="EMBL" id="EFB35815.1"/>
    </source>
</evidence>
<accession>D1PBY9</accession>
<dbReference type="Pfam" id="PF14335">
    <property type="entry name" value="DUF4391"/>
    <property type="match status" value="1"/>
</dbReference>
<name>D1PBY9_9BACT</name>
<keyword evidence="2" id="KW-1185">Reference proteome</keyword>
<evidence type="ECO:0000313" key="2">
    <source>
        <dbReference type="Proteomes" id="UP000004477"/>
    </source>
</evidence>
<reference evidence="1" key="1">
    <citation type="submission" date="2009-11" db="EMBL/GenBank/DDBJ databases">
        <authorList>
            <person name="Weinstock G."/>
            <person name="Sodergren E."/>
            <person name="Clifton S."/>
            <person name="Fulton L."/>
            <person name="Fulton B."/>
            <person name="Courtney L."/>
            <person name="Fronick C."/>
            <person name="Harrison M."/>
            <person name="Strong C."/>
            <person name="Farmer C."/>
            <person name="Delahaunty K."/>
            <person name="Markovic C."/>
            <person name="Hall O."/>
            <person name="Minx P."/>
            <person name="Tomlinson C."/>
            <person name="Mitreva M."/>
            <person name="Nelson J."/>
            <person name="Hou S."/>
            <person name="Wollam A."/>
            <person name="Pepin K.H."/>
            <person name="Johnson M."/>
            <person name="Bhonagiri V."/>
            <person name="Nash W.E."/>
            <person name="Warren W."/>
            <person name="Chinwalla A."/>
            <person name="Mardis E.R."/>
            <person name="Wilson R.K."/>
        </authorList>
    </citation>
    <scope>NUCLEOTIDE SEQUENCE [LARGE SCALE GENOMIC DNA]</scope>
    <source>
        <strain evidence="1">DSM 18205</strain>
    </source>
</reference>
<comment type="caution">
    <text evidence="1">The sequence shown here is derived from an EMBL/GenBank/DDBJ whole genome shotgun (WGS) entry which is preliminary data.</text>
</comment>
<dbReference type="InterPro" id="IPR025503">
    <property type="entry name" value="DUF4391"/>
</dbReference>
<dbReference type="Proteomes" id="UP000004477">
    <property type="component" value="Unassembled WGS sequence"/>
</dbReference>
<dbReference type="PaxDb" id="537011-PREVCOP_04719"/>
<sequence length="287" mass="33195">MNILNFPDFTLVNRVVPKIAFYSHLEVTARMKSAFIENVEQVVWLYKLAPSNLHVADGKNVHELTIFLIKLKKGISDCSDIFRYIDSKLPRHTIFIIQQDNRYRLLVNYKQWKDASAGTFEIIKSFSTDWLSEEMLSLCLDSTSNMDTLYESLVRQIASTQITSSQQDLHQAVSHTIHIEANKKGNDSHQKERTERAATAKEIRLASEIYEAKKEIGGTYLVKENYAYYHKKTQTIIIRGCHIKRLRGCFFRLSYPQTKNGETWSSFIHILFYKDTPIPLFPTSSTG</sequence>
<dbReference type="STRING" id="537011.PREVCOP_04719"/>
<dbReference type="HOGENOM" id="CLU_084466_1_0_10"/>
<organism evidence="1 2">
    <name type="scientific">Segatella copri DSM 18205</name>
    <dbReference type="NCBI Taxonomy" id="537011"/>
    <lineage>
        <taxon>Bacteria</taxon>
        <taxon>Pseudomonadati</taxon>
        <taxon>Bacteroidota</taxon>
        <taxon>Bacteroidia</taxon>
        <taxon>Bacteroidales</taxon>
        <taxon>Prevotellaceae</taxon>
        <taxon>Segatella</taxon>
    </lineage>
</organism>
<dbReference type="EMBL" id="ACBX02000012">
    <property type="protein sequence ID" value="EFB35815.1"/>
    <property type="molecule type" value="Genomic_DNA"/>
</dbReference>
<dbReference type="RefSeq" id="WP_006847432.1">
    <property type="nucleotide sequence ID" value="NZ_GG703853.1"/>
</dbReference>
<proteinExistence type="predicted"/>
<protein>
    <submittedName>
        <fullName evidence="1">Uncharacterized protein</fullName>
    </submittedName>
</protein>